<gene>
    <name evidence="1" type="ORF">RY67_2014</name>
</gene>
<protein>
    <submittedName>
        <fullName evidence="1">Uncharacterized protein</fullName>
    </submittedName>
</protein>
<dbReference type="EMBL" id="CP010411">
    <property type="protein sequence ID" value="ALE10014.1"/>
    <property type="molecule type" value="Genomic_DNA"/>
</dbReference>
<dbReference type="RefSeq" id="WP_129558987.1">
    <property type="nucleotide sequence ID" value="NZ_BCYF01000091.1"/>
</dbReference>
<name>A0A0M4LWD4_BIFLI</name>
<sequence>MARHLTETGYETGRRAGRRTGRIVAIALIMALTVGGALVVRHLGGVLQSQLSASVSRLTAGRAPYVIHNMAQQQRENDYFAFKKHVTVTGHYRLDASKVPQNVLKAWR</sequence>
<organism evidence="1 2">
    <name type="scientific">Bifidobacterium longum subsp. infantis</name>
    <dbReference type="NCBI Taxonomy" id="1682"/>
    <lineage>
        <taxon>Bacteria</taxon>
        <taxon>Bacillati</taxon>
        <taxon>Actinomycetota</taxon>
        <taxon>Actinomycetes</taxon>
        <taxon>Bifidobacteriales</taxon>
        <taxon>Bifidobacteriaceae</taxon>
        <taxon>Bifidobacterium</taxon>
    </lineage>
</organism>
<evidence type="ECO:0000313" key="2">
    <source>
        <dbReference type="Proteomes" id="UP000067206"/>
    </source>
</evidence>
<dbReference type="Proteomes" id="UP000067206">
    <property type="component" value="Chromosome"/>
</dbReference>
<evidence type="ECO:0000313" key="1">
    <source>
        <dbReference type="EMBL" id="ALE10014.1"/>
    </source>
</evidence>
<accession>A0A0M4LWD4</accession>
<dbReference type="AlphaFoldDB" id="A0A0M4LWD4"/>
<dbReference type="PATRIC" id="fig|1682.24.peg.1959"/>
<reference evidence="1 2" key="1">
    <citation type="submission" date="2014-12" db="EMBL/GenBank/DDBJ databases">
        <title>Complete genome sequence of Bifidobacterium longum subsp. infantis BT1.</title>
        <authorList>
            <person name="Kim J.F."/>
            <person name="Kwak M.-J."/>
        </authorList>
    </citation>
    <scope>NUCLEOTIDE SEQUENCE [LARGE SCALE GENOMIC DNA]</scope>
    <source>
        <strain evidence="1 2">BT1</strain>
    </source>
</reference>
<proteinExistence type="predicted"/>